<dbReference type="Proteomes" id="UP000054928">
    <property type="component" value="Unassembled WGS sequence"/>
</dbReference>
<dbReference type="AlphaFoldDB" id="A0A0P1AB41"/>
<accession>A0A0P1AB41</accession>
<proteinExistence type="predicted"/>
<dbReference type="RefSeq" id="XP_024573849.1">
    <property type="nucleotide sequence ID" value="XM_024722810.1"/>
</dbReference>
<protein>
    <submittedName>
        <fullName evidence="1">Uncharacterized protein</fullName>
    </submittedName>
</protein>
<dbReference type="GeneID" id="36400126"/>
<reference evidence="2" key="1">
    <citation type="submission" date="2014-09" db="EMBL/GenBank/DDBJ databases">
        <authorList>
            <person name="Sharma Rahul"/>
            <person name="Thines Marco"/>
        </authorList>
    </citation>
    <scope>NUCLEOTIDE SEQUENCE [LARGE SCALE GENOMIC DNA]</scope>
</reference>
<evidence type="ECO:0000313" key="1">
    <source>
        <dbReference type="EMBL" id="CEG37480.1"/>
    </source>
</evidence>
<organism evidence="1 2">
    <name type="scientific">Plasmopara halstedii</name>
    <name type="common">Downy mildew of sunflower</name>
    <dbReference type="NCBI Taxonomy" id="4781"/>
    <lineage>
        <taxon>Eukaryota</taxon>
        <taxon>Sar</taxon>
        <taxon>Stramenopiles</taxon>
        <taxon>Oomycota</taxon>
        <taxon>Peronosporomycetes</taxon>
        <taxon>Peronosporales</taxon>
        <taxon>Peronosporaceae</taxon>
        <taxon>Plasmopara</taxon>
    </lineage>
</organism>
<evidence type="ECO:0000313" key="2">
    <source>
        <dbReference type="Proteomes" id="UP000054928"/>
    </source>
</evidence>
<dbReference type="EMBL" id="CCYD01000286">
    <property type="protein sequence ID" value="CEG37480.1"/>
    <property type="molecule type" value="Genomic_DNA"/>
</dbReference>
<keyword evidence="2" id="KW-1185">Reference proteome</keyword>
<name>A0A0P1AB41_PLAHL</name>
<sequence>MDLKWLVNNGRFRERKSPFTKNQKLIHPKELFTEFMNSIDEQQDAANKE</sequence>